<evidence type="ECO:0000313" key="1">
    <source>
        <dbReference type="EMBL" id="VEL38529.1"/>
    </source>
</evidence>
<dbReference type="Proteomes" id="UP000784294">
    <property type="component" value="Unassembled WGS sequence"/>
</dbReference>
<comment type="caution">
    <text evidence="1">The sequence shown here is derived from an EMBL/GenBank/DDBJ whole genome shotgun (WGS) entry which is preliminary data.</text>
</comment>
<reference evidence="1" key="1">
    <citation type="submission" date="2018-11" db="EMBL/GenBank/DDBJ databases">
        <authorList>
            <consortium name="Pathogen Informatics"/>
        </authorList>
    </citation>
    <scope>NUCLEOTIDE SEQUENCE</scope>
</reference>
<organism evidence="1 2">
    <name type="scientific">Protopolystoma xenopodis</name>
    <dbReference type="NCBI Taxonomy" id="117903"/>
    <lineage>
        <taxon>Eukaryota</taxon>
        <taxon>Metazoa</taxon>
        <taxon>Spiralia</taxon>
        <taxon>Lophotrochozoa</taxon>
        <taxon>Platyhelminthes</taxon>
        <taxon>Monogenea</taxon>
        <taxon>Polyopisthocotylea</taxon>
        <taxon>Polystomatidea</taxon>
        <taxon>Polystomatidae</taxon>
        <taxon>Protopolystoma</taxon>
    </lineage>
</organism>
<protein>
    <submittedName>
        <fullName evidence="1">Uncharacterized protein</fullName>
    </submittedName>
</protein>
<gene>
    <name evidence="1" type="ORF">PXEA_LOCUS31969</name>
</gene>
<evidence type="ECO:0000313" key="2">
    <source>
        <dbReference type="Proteomes" id="UP000784294"/>
    </source>
</evidence>
<accession>A0A3S5B2I9</accession>
<name>A0A3S5B2I9_9PLAT</name>
<dbReference type="AlphaFoldDB" id="A0A3S5B2I9"/>
<dbReference type="EMBL" id="CAAALY010258198">
    <property type="protein sequence ID" value="VEL38529.1"/>
    <property type="molecule type" value="Genomic_DNA"/>
</dbReference>
<keyword evidence="2" id="KW-1185">Reference proteome</keyword>
<proteinExistence type="predicted"/>
<sequence length="171" mass="18797">MQKQSIRTDCIRLPPKPLVALFVSSHVRTALNACGCVGLVQSLTRPESNKPWLLKRALMANPEVFPFGLTVKASRPEQTRTHAIADKHTRITTRRLADLVTTCDCSGTEIACLSRSHRLIFLNLLPASSVNFSSPLPTLLLRLFILAQSLNCDGQTAPTTSCPEFENGLRS</sequence>